<dbReference type="Proteomes" id="UP001517367">
    <property type="component" value="Unassembled WGS sequence"/>
</dbReference>
<keyword evidence="1" id="KW-1133">Transmembrane helix</keyword>
<organism evidence="3 4">
    <name type="scientific">Pedobacter helvus</name>
    <dbReference type="NCBI Taxonomy" id="2563444"/>
    <lineage>
        <taxon>Bacteria</taxon>
        <taxon>Pseudomonadati</taxon>
        <taxon>Bacteroidota</taxon>
        <taxon>Sphingobacteriia</taxon>
        <taxon>Sphingobacteriales</taxon>
        <taxon>Sphingobacteriaceae</taxon>
        <taxon>Pedobacter</taxon>
    </lineage>
</organism>
<keyword evidence="4" id="KW-1185">Reference proteome</keyword>
<keyword evidence="1" id="KW-0812">Transmembrane</keyword>
<dbReference type="EMBL" id="SRMP02000001">
    <property type="protein sequence ID" value="MFN0290001.1"/>
    <property type="molecule type" value="Genomic_DNA"/>
</dbReference>
<dbReference type="RefSeq" id="WP_138727599.1">
    <property type="nucleotide sequence ID" value="NZ_SRMP02000001.1"/>
</dbReference>
<dbReference type="Pfam" id="PF07494">
    <property type="entry name" value="Reg_prop"/>
    <property type="match status" value="1"/>
</dbReference>
<name>A0ABW9JDH2_9SPHI</name>
<dbReference type="InterPro" id="IPR036890">
    <property type="entry name" value="HATPase_C_sf"/>
</dbReference>
<dbReference type="Gene3D" id="2.130.10.10">
    <property type="entry name" value="YVTN repeat-like/Quinoprotein amine dehydrogenase"/>
    <property type="match status" value="1"/>
</dbReference>
<dbReference type="Pfam" id="PF06580">
    <property type="entry name" value="His_kinase"/>
    <property type="match status" value="1"/>
</dbReference>
<reference evidence="3 4" key="1">
    <citation type="submission" date="2024-12" db="EMBL/GenBank/DDBJ databases">
        <authorList>
            <person name="Hu S."/>
        </authorList>
    </citation>
    <scope>NUCLEOTIDE SEQUENCE [LARGE SCALE GENOMIC DNA]</scope>
    <source>
        <strain evidence="3 4">P-25</strain>
    </source>
</reference>
<feature type="transmembrane region" description="Helical" evidence="1">
    <location>
        <begin position="707"/>
        <end position="729"/>
    </location>
</feature>
<dbReference type="SUPFAM" id="SSF63829">
    <property type="entry name" value="Calcium-dependent phosphotriesterase"/>
    <property type="match status" value="1"/>
</dbReference>
<dbReference type="Gene3D" id="3.30.565.10">
    <property type="entry name" value="Histidine kinase-like ATPase, C-terminal domain"/>
    <property type="match status" value="1"/>
</dbReference>
<dbReference type="Gene3D" id="2.60.40.10">
    <property type="entry name" value="Immunoglobulins"/>
    <property type="match status" value="1"/>
</dbReference>
<dbReference type="GO" id="GO:0016301">
    <property type="term" value="F:kinase activity"/>
    <property type="evidence" value="ECO:0007669"/>
    <property type="project" value="UniProtKB-KW"/>
</dbReference>
<feature type="domain" description="Signal transduction histidine kinase internal region" evidence="2">
    <location>
        <begin position="757"/>
        <end position="834"/>
    </location>
</feature>
<dbReference type="InterPro" id="IPR013783">
    <property type="entry name" value="Ig-like_fold"/>
</dbReference>
<evidence type="ECO:0000313" key="3">
    <source>
        <dbReference type="EMBL" id="MFN0290001.1"/>
    </source>
</evidence>
<dbReference type="InterPro" id="IPR011110">
    <property type="entry name" value="Reg_prop"/>
</dbReference>
<proteinExistence type="predicted"/>
<evidence type="ECO:0000313" key="4">
    <source>
        <dbReference type="Proteomes" id="UP001517367"/>
    </source>
</evidence>
<accession>A0ABW9JDH2</accession>
<keyword evidence="1" id="KW-0472">Membrane</keyword>
<gene>
    <name evidence="3" type="ORF">E5L68_001280</name>
</gene>
<dbReference type="InterPro" id="IPR015943">
    <property type="entry name" value="WD40/YVTN_repeat-like_dom_sf"/>
</dbReference>
<dbReference type="InterPro" id="IPR050640">
    <property type="entry name" value="Bact_2-comp_sensor_kinase"/>
</dbReference>
<dbReference type="InterPro" id="IPR010559">
    <property type="entry name" value="Sig_transdc_His_kin_internal"/>
</dbReference>
<dbReference type="PANTHER" id="PTHR34220">
    <property type="entry name" value="SENSOR HISTIDINE KINASE YPDA"/>
    <property type="match status" value="1"/>
</dbReference>
<keyword evidence="3" id="KW-0808">Transferase</keyword>
<sequence length="966" mass="110612">MLCTFGLEMYLRLKIVSLLLLFAMPLLYAQDPYHYFIDRSKGLPSNSVYDIFQDRIGFMWFATDEGLCRYDGARFTTYYSDQQTSRSGSCISEDKYGRIWYSNFDGYLYYLTNGKLKALGNPRPRGYFKYGIADDFLYVIAEKGIMVYHLRTLQLVKLIPFTDKDLSAASTIDNKFYVVGAFLYEIGNGKLLQKIPFPKSDDNTSLHPVIIQKSAKGVALVSKNSNYLHYLTSRNTLVKSVRAKDLGFVQNLSSTTDGLWFCSPKGAQLNTLSGNYENYFGSYNISYVFEDNRNNYWFSTVNKGIILVPDFKNKLIEMSSRPIRLERYYGKLLISTEDDALHELDLKSGVKKEFYKGSSNHAINQLYADTLTGHIIFSSNTFNVLTKNRHKVIQARIAVKEVDKLDDKYYSFAASGSFGLFRLNHTTIKSEWDKFYDQGERNLYDFDQVPLHSHLNAKSTAYNSVNKAIYYATNLGLYVVNLQGQHEIKFNGKSLFIKKLVAYRNKTFALSTNGKLYEIVAGNKITLVHAAEGVKAAYRISISGVSMFIYANSGIYRYYLSNGKLIKMPNFYQDFEVTDIVEADGKLVMATAKGILLESLSNLKQPVKKTFIVGNVLVNNEIFNAKQLLKLAYNQNNLEIKYALLAFTPKEKTDIYYKLNAQSWQRLTEQSGSLKLSSLSSGNYNVFFKVGKNQQPLIVSFAIGKPFWWSFWFICLLVLLATTVAYILYRYQIKKNNLVNQQKLDRISLENNLNQSKLKAIKSQMNPHFFYNALNTIQSYILANDKRQAVSYLSKFANLTRTILEMSEKDEVSLAEEIKTIGFYLDIEKARFDADFDYQITEVGITTKEDIKLPSMLLQPYLENAIKHGLLHKEGHKYLNIIFKKTDDKLVVSIEDNGIGRKKSMALNQIKQSKYKSFATAAIQSRIELLNKNKFEKISIQYFDKVGENQQSMGTVVVIELPLNEN</sequence>
<dbReference type="SUPFAM" id="SSF55874">
    <property type="entry name" value="ATPase domain of HSP90 chaperone/DNA topoisomerase II/histidine kinase"/>
    <property type="match status" value="1"/>
</dbReference>
<protein>
    <submittedName>
        <fullName evidence="3">Histidine kinase</fullName>
    </submittedName>
</protein>
<dbReference type="PANTHER" id="PTHR34220:SF7">
    <property type="entry name" value="SENSOR HISTIDINE KINASE YPDA"/>
    <property type="match status" value="1"/>
</dbReference>
<keyword evidence="3" id="KW-0418">Kinase</keyword>
<comment type="caution">
    <text evidence="3">The sequence shown here is derived from an EMBL/GenBank/DDBJ whole genome shotgun (WGS) entry which is preliminary data.</text>
</comment>
<evidence type="ECO:0000259" key="2">
    <source>
        <dbReference type="Pfam" id="PF06580"/>
    </source>
</evidence>
<evidence type="ECO:0000256" key="1">
    <source>
        <dbReference type="SAM" id="Phobius"/>
    </source>
</evidence>